<dbReference type="Proteomes" id="UP000027100">
    <property type="component" value="Unassembled WGS sequence"/>
</dbReference>
<dbReference type="Gene3D" id="3.30.1330.60">
    <property type="entry name" value="OmpA-like domain"/>
    <property type="match status" value="1"/>
</dbReference>
<keyword evidence="7" id="KW-1185">Reference proteome</keyword>
<dbReference type="SUPFAM" id="SSF103088">
    <property type="entry name" value="OmpA-like"/>
    <property type="match status" value="1"/>
</dbReference>
<reference evidence="6 7" key="1">
    <citation type="journal article" date="2014" name="Antonie Van Leeuwenhoek">
        <title>Hyphomonas beringensis sp. nov. and Hyphomonas chukchiensis sp. nov., isolated from surface seawater of the Bering Sea and Chukchi Sea.</title>
        <authorList>
            <person name="Li C."/>
            <person name="Lai Q."/>
            <person name="Li G."/>
            <person name="Dong C."/>
            <person name="Wang J."/>
            <person name="Liao Y."/>
            <person name="Shao Z."/>
        </authorList>
    </citation>
    <scope>NUCLEOTIDE SEQUENCE [LARGE SCALE GENOMIC DNA]</scope>
    <source>
        <strain evidence="6 7">PS728</strain>
    </source>
</reference>
<dbReference type="InterPro" id="IPR006665">
    <property type="entry name" value="OmpA-like"/>
</dbReference>
<dbReference type="PATRIC" id="fig|1280954.3.peg.1261"/>
<comment type="caution">
    <text evidence="6">The sequence shown here is derived from an EMBL/GenBank/DDBJ whole genome shotgun (WGS) entry which is preliminary data.</text>
</comment>
<dbReference type="InterPro" id="IPR006664">
    <property type="entry name" value="OMP_bac"/>
</dbReference>
<dbReference type="PROSITE" id="PS51123">
    <property type="entry name" value="OMPA_2"/>
    <property type="match status" value="1"/>
</dbReference>
<dbReference type="Pfam" id="PF00691">
    <property type="entry name" value="OmpA"/>
    <property type="match status" value="1"/>
</dbReference>
<comment type="subcellular location">
    <subcellularLocation>
        <location evidence="1">Cell outer membrane</location>
    </subcellularLocation>
</comment>
<sequence length="130" mass="13813">PPEETAPPLAQQCSALSQEFVVYFEWDRSDLTSQASAVIDQAVANIRSVEGCSAGSVTIVGHTDTSGNADYNQRLSVRRADVVASALTQRGIANTLIAKDGKGETALAKATLDGVREPLNRRSEVTIIVQ</sequence>
<evidence type="ECO:0000256" key="4">
    <source>
        <dbReference type="PROSITE-ProRule" id="PRU00473"/>
    </source>
</evidence>
<feature type="non-terminal residue" evidence="6">
    <location>
        <position position="1"/>
    </location>
</feature>
<dbReference type="PRINTS" id="PR01021">
    <property type="entry name" value="OMPADOMAIN"/>
</dbReference>
<keyword evidence="3" id="KW-0998">Cell outer membrane</keyword>
<dbReference type="InterPro" id="IPR050330">
    <property type="entry name" value="Bact_OuterMem_StrucFunc"/>
</dbReference>
<keyword evidence="2 4" id="KW-0472">Membrane</keyword>
<dbReference type="eggNOG" id="COG2885">
    <property type="taxonomic scope" value="Bacteria"/>
</dbReference>
<dbReference type="CDD" id="cd07185">
    <property type="entry name" value="OmpA_C-like"/>
    <property type="match status" value="1"/>
</dbReference>
<evidence type="ECO:0000256" key="3">
    <source>
        <dbReference type="ARBA" id="ARBA00023237"/>
    </source>
</evidence>
<dbReference type="AlphaFoldDB" id="A0A062V9Z4"/>
<organism evidence="6 7">
    <name type="scientific">Hyphomonas polymorpha PS728</name>
    <dbReference type="NCBI Taxonomy" id="1280954"/>
    <lineage>
        <taxon>Bacteria</taxon>
        <taxon>Pseudomonadati</taxon>
        <taxon>Pseudomonadota</taxon>
        <taxon>Alphaproteobacteria</taxon>
        <taxon>Hyphomonadales</taxon>
        <taxon>Hyphomonadaceae</taxon>
        <taxon>Hyphomonas</taxon>
    </lineage>
</organism>
<feature type="domain" description="OmpA-like" evidence="5">
    <location>
        <begin position="11"/>
        <end position="130"/>
    </location>
</feature>
<evidence type="ECO:0000256" key="2">
    <source>
        <dbReference type="ARBA" id="ARBA00023136"/>
    </source>
</evidence>
<gene>
    <name evidence="6" type="ORF">HPO_06208</name>
</gene>
<accession>A0A062V9Z4</accession>
<name>A0A062V9Z4_9PROT</name>
<dbReference type="PANTHER" id="PTHR30329">
    <property type="entry name" value="STATOR ELEMENT OF FLAGELLAR MOTOR COMPLEX"/>
    <property type="match status" value="1"/>
</dbReference>
<dbReference type="EMBL" id="ARYM01000006">
    <property type="protein sequence ID" value="KCZ99139.1"/>
    <property type="molecule type" value="Genomic_DNA"/>
</dbReference>
<evidence type="ECO:0000259" key="5">
    <source>
        <dbReference type="PROSITE" id="PS51123"/>
    </source>
</evidence>
<evidence type="ECO:0000313" key="6">
    <source>
        <dbReference type="EMBL" id="KCZ99139.1"/>
    </source>
</evidence>
<dbReference type="STRING" id="1280954.HPO_06208"/>
<dbReference type="OrthoDB" id="9810367at2"/>
<proteinExistence type="predicted"/>
<dbReference type="InterPro" id="IPR036737">
    <property type="entry name" value="OmpA-like_sf"/>
</dbReference>
<protein>
    <submittedName>
        <fullName evidence="6">OmpA family protein</fullName>
    </submittedName>
</protein>
<dbReference type="RefSeq" id="WP_035595887.1">
    <property type="nucleotide sequence ID" value="NZ_ARYM01000006.1"/>
</dbReference>
<dbReference type="PANTHER" id="PTHR30329:SF21">
    <property type="entry name" value="LIPOPROTEIN YIAD-RELATED"/>
    <property type="match status" value="1"/>
</dbReference>
<evidence type="ECO:0000256" key="1">
    <source>
        <dbReference type="ARBA" id="ARBA00004442"/>
    </source>
</evidence>
<dbReference type="GO" id="GO:0009279">
    <property type="term" value="C:cell outer membrane"/>
    <property type="evidence" value="ECO:0007669"/>
    <property type="project" value="UniProtKB-SubCell"/>
</dbReference>
<evidence type="ECO:0000313" key="7">
    <source>
        <dbReference type="Proteomes" id="UP000027100"/>
    </source>
</evidence>